<accession>A0ACC2GTR0</accession>
<keyword evidence="2" id="KW-1185">Reference proteome</keyword>
<sequence length="124" mass="13516">MHAPNCTPTQPPMPVSHPSGSANGAAFPIASIARNYLSVFPLLDLSDAFISALELYATRPGARAPTREQQRKRRTTKGNDERKGKKRRAGPRRSKTNLPCQSLQIAEAWLGRPASLEAGPCMHL</sequence>
<evidence type="ECO:0000313" key="1">
    <source>
        <dbReference type="EMBL" id="KAJ8006930.1"/>
    </source>
</evidence>
<evidence type="ECO:0000313" key="2">
    <source>
        <dbReference type="Proteomes" id="UP001157502"/>
    </source>
</evidence>
<dbReference type="Proteomes" id="UP001157502">
    <property type="component" value="Chromosome 9"/>
</dbReference>
<dbReference type="EMBL" id="CM055736">
    <property type="protein sequence ID" value="KAJ8006930.1"/>
    <property type="molecule type" value="Genomic_DNA"/>
</dbReference>
<protein>
    <submittedName>
        <fullName evidence="1">Uncharacterized protein</fullName>
    </submittedName>
</protein>
<proteinExistence type="predicted"/>
<reference evidence="1" key="1">
    <citation type="submission" date="2021-05" db="EMBL/GenBank/DDBJ databases">
        <authorList>
            <person name="Pan Q."/>
            <person name="Jouanno E."/>
            <person name="Zahm M."/>
            <person name="Klopp C."/>
            <person name="Cabau C."/>
            <person name="Louis A."/>
            <person name="Berthelot C."/>
            <person name="Parey E."/>
            <person name="Roest Crollius H."/>
            <person name="Montfort J."/>
            <person name="Robinson-Rechavi M."/>
            <person name="Bouchez O."/>
            <person name="Lampietro C."/>
            <person name="Lopez Roques C."/>
            <person name="Donnadieu C."/>
            <person name="Postlethwait J."/>
            <person name="Bobe J."/>
            <person name="Dillon D."/>
            <person name="Chandos A."/>
            <person name="von Hippel F."/>
            <person name="Guiguen Y."/>
        </authorList>
    </citation>
    <scope>NUCLEOTIDE SEQUENCE</scope>
    <source>
        <strain evidence="1">YG-Jan2019</strain>
    </source>
</reference>
<organism evidence="1 2">
    <name type="scientific">Dallia pectoralis</name>
    <name type="common">Alaska blackfish</name>
    <dbReference type="NCBI Taxonomy" id="75939"/>
    <lineage>
        <taxon>Eukaryota</taxon>
        <taxon>Metazoa</taxon>
        <taxon>Chordata</taxon>
        <taxon>Craniata</taxon>
        <taxon>Vertebrata</taxon>
        <taxon>Euteleostomi</taxon>
        <taxon>Actinopterygii</taxon>
        <taxon>Neopterygii</taxon>
        <taxon>Teleostei</taxon>
        <taxon>Protacanthopterygii</taxon>
        <taxon>Esociformes</taxon>
        <taxon>Umbridae</taxon>
        <taxon>Dallia</taxon>
    </lineage>
</organism>
<name>A0ACC2GTR0_DALPE</name>
<comment type="caution">
    <text evidence="1">The sequence shown here is derived from an EMBL/GenBank/DDBJ whole genome shotgun (WGS) entry which is preliminary data.</text>
</comment>
<gene>
    <name evidence="1" type="ORF">DPEC_G00112320</name>
</gene>